<dbReference type="PROSITE" id="PS51066">
    <property type="entry name" value="ZF_FPG_2"/>
    <property type="match status" value="1"/>
</dbReference>
<dbReference type="FunFam" id="3.20.190.10:FF:000001">
    <property type="entry name" value="Formamidopyrimidine-DNA glycosylase"/>
    <property type="match status" value="1"/>
</dbReference>
<keyword evidence="4 15" id="KW-0479">Metal-binding</keyword>
<dbReference type="GO" id="GO:0140078">
    <property type="term" value="F:class I DNA-(apurinic or apyrimidinic site) endonuclease activity"/>
    <property type="evidence" value="ECO:0007669"/>
    <property type="project" value="UniProtKB-EC"/>
</dbReference>
<feature type="active site" description="Proton donor" evidence="15">
    <location>
        <position position="3"/>
    </location>
</feature>
<dbReference type="RefSeq" id="WP_103685214.1">
    <property type="nucleotide sequence ID" value="NZ_PQGG01000031.1"/>
</dbReference>
<evidence type="ECO:0000256" key="11">
    <source>
        <dbReference type="ARBA" id="ARBA00023239"/>
    </source>
</evidence>
<keyword evidence="5 15" id="KW-0227">DNA damage</keyword>
<keyword evidence="9 15" id="KW-0238">DNA-binding</keyword>
<comment type="subunit">
    <text evidence="3 15">Monomer.</text>
</comment>
<dbReference type="EC" id="4.2.99.18" evidence="15"/>
<dbReference type="AlphaFoldDB" id="A0A2S4HE21"/>
<gene>
    <name evidence="15" type="primary">mutM</name>
    <name evidence="15" type="synonym">fpg</name>
    <name evidence="18" type="ORF">C0068_14480</name>
</gene>
<dbReference type="NCBIfam" id="NF002211">
    <property type="entry name" value="PRK01103.1"/>
    <property type="match status" value="1"/>
</dbReference>
<dbReference type="Pfam" id="PF01149">
    <property type="entry name" value="Fapy_DNA_glyco"/>
    <property type="match status" value="1"/>
</dbReference>
<evidence type="ECO:0000256" key="1">
    <source>
        <dbReference type="ARBA" id="ARBA00001668"/>
    </source>
</evidence>
<feature type="active site" description="Schiff-base intermediate with DNA" evidence="15">
    <location>
        <position position="2"/>
    </location>
</feature>
<evidence type="ECO:0000256" key="13">
    <source>
        <dbReference type="ARBA" id="ARBA00023295"/>
    </source>
</evidence>
<evidence type="ECO:0000256" key="2">
    <source>
        <dbReference type="ARBA" id="ARBA00009409"/>
    </source>
</evidence>
<dbReference type="InterPro" id="IPR010979">
    <property type="entry name" value="Ribosomal_uS13-like_H2TH"/>
</dbReference>
<keyword evidence="11 15" id="KW-0456">Lyase</keyword>
<evidence type="ECO:0000256" key="8">
    <source>
        <dbReference type="ARBA" id="ARBA00022833"/>
    </source>
</evidence>
<dbReference type="Gene3D" id="1.10.8.50">
    <property type="match status" value="1"/>
</dbReference>
<comment type="cofactor">
    <cofactor evidence="15">
        <name>Zn(2+)</name>
        <dbReference type="ChEBI" id="CHEBI:29105"/>
    </cofactor>
    <text evidence="15">Binds 1 zinc ion per subunit.</text>
</comment>
<evidence type="ECO:0000256" key="10">
    <source>
        <dbReference type="ARBA" id="ARBA00023204"/>
    </source>
</evidence>
<accession>A0A2S4HE21</accession>
<feature type="active site" description="Proton donor; for delta-elimination activity" evidence="15">
    <location>
        <position position="262"/>
    </location>
</feature>
<dbReference type="GO" id="GO:0008270">
    <property type="term" value="F:zinc ion binding"/>
    <property type="evidence" value="ECO:0007669"/>
    <property type="project" value="UniProtKB-UniRule"/>
</dbReference>
<dbReference type="FunFam" id="1.10.8.50:FF:000003">
    <property type="entry name" value="Formamidopyrimidine-DNA glycosylase"/>
    <property type="match status" value="1"/>
</dbReference>
<dbReference type="NCBIfam" id="TIGR00577">
    <property type="entry name" value="fpg"/>
    <property type="match status" value="1"/>
</dbReference>
<evidence type="ECO:0000313" key="18">
    <source>
        <dbReference type="EMBL" id="POP52232.1"/>
    </source>
</evidence>
<keyword evidence="12 15" id="KW-0511">Multifunctional enzyme</keyword>
<dbReference type="InterPro" id="IPR010663">
    <property type="entry name" value="Znf_FPG/IleRS"/>
</dbReference>
<feature type="binding site" evidence="15">
    <location>
        <position position="153"/>
    </location>
    <ligand>
        <name>DNA</name>
        <dbReference type="ChEBI" id="CHEBI:16991"/>
    </ligand>
</feature>
<organism evidence="18 19">
    <name type="scientific">Zhongshania marina</name>
    <dbReference type="NCBI Taxonomy" id="2304603"/>
    <lineage>
        <taxon>Bacteria</taxon>
        <taxon>Pseudomonadati</taxon>
        <taxon>Pseudomonadota</taxon>
        <taxon>Gammaproteobacteria</taxon>
        <taxon>Cellvibrionales</taxon>
        <taxon>Spongiibacteraceae</taxon>
        <taxon>Zhongshania</taxon>
    </lineage>
</organism>
<feature type="domain" description="Formamidopyrimidine-DNA glycosylase catalytic" evidence="17">
    <location>
        <begin position="2"/>
        <end position="113"/>
    </location>
</feature>
<dbReference type="Proteomes" id="UP000237222">
    <property type="component" value="Unassembled WGS sequence"/>
</dbReference>
<dbReference type="InterPro" id="IPR000214">
    <property type="entry name" value="Znf_DNA_glyclase/AP_lyase"/>
</dbReference>
<feature type="binding site" evidence="15">
    <location>
        <position position="110"/>
    </location>
    <ligand>
        <name>DNA</name>
        <dbReference type="ChEBI" id="CHEBI:16991"/>
    </ligand>
</feature>
<feature type="binding site" evidence="15">
    <location>
        <position position="91"/>
    </location>
    <ligand>
        <name>DNA</name>
        <dbReference type="ChEBI" id="CHEBI:16991"/>
    </ligand>
</feature>
<evidence type="ECO:0000256" key="14">
    <source>
        <dbReference type="ARBA" id="ARBA00044632"/>
    </source>
</evidence>
<comment type="function">
    <text evidence="15">Involved in base excision repair of DNA damaged by oxidation or by mutagenic agents. Acts as DNA glycosylase that recognizes and removes damaged bases. Has a preference for oxidized purines, such as 7,8-dihydro-8-oxoguanine (8-oxoG). Has AP (apurinic/apyrimidinic) lyase activity and introduces nicks in the DNA strand. Cleaves the DNA backbone by beta-delta elimination to generate a single-strand break at the site of the removed base with both 3'- and 5'-phosphates.</text>
</comment>
<dbReference type="PANTHER" id="PTHR22993:SF9">
    <property type="entry name" value="FORMAMIDOPYRIMIDINE-DNA GLYCOSYLASE"/>
    <property type="match status" value="1"/>
</dbReference>
<dbReference type="Pfam" id="PF06831">
    <property type="entry name" value="H2TH"/>
    <property type="match status" value="1"/>
</dbReference>
<evidence type="ECO:0000313" key="19">
    <source>
        <dbReference type="Proteomes" id="UP000237222"/>
    </source>
</evidence>
<dbReference type="CDD" id="cd08966">
    <property type="entry name" value="EcFpg-like_N"/>
    <property type="match status" value="1"/>
</dbReference>
<dbReference type="OrthoDB" id="9800855at2"/>
<dbReference type="EMBL" id="PQGG01000031">
    <property type="protein sequence ID" value="POP52232.1"/>
    <property type="molecule type" value="Genomic_DNA"/>
</dbReference>
<evidence type="ECO:0000259" key="17">
    <source>
        <dbReference type="PROSITE" id="PS51068"/>
    </source>
</evidence>
<dbReference type="HAMAP" id="MF_00103">
    <property type="entry name" value="Fapy_DNA_glycosyl"/>
    <property type="match status" value="1"/>
</dbReference>
<name>A0A2S4HE21_9GAMM</name>
<reference evidence="18" key="1">
    <citation type="submission" date="2018-01" db="EMBL/GenBank/DDBJ databases">
        <authorList>
            <person name="Yu X.-D."/>
        </authorList>
    </citation>
    <scope>NUCLEOTIDE SEQUENCE</scope>
    <source>
        <strain evidence="18">ZX-21</strain>
    </source>
</reference>
<comment type="similarity">
    <text evidence="2 15">Belongs to the FPG family.</text>
</comment>
<evidence type="ECO:0000256" key="9">
    <source>
        <dbReference type="ARBA" id="ARBA00023125"/>
    </source>
</evidence>
<dbReference type="PROSITE" id="PS51068">
    <property type="entry name" value="FPG_CAT"/>
    <property type="match status" value="1"/>
</dbReference>
<feature type="domain" description="FPG-type" evidence="16">
    <location>
        <begin position="238"/>
        <end position="272"/>
    </location>
</feature>
<evidence type="ECO:0000256" key="6">
    <source>
        <dbReference type="ARBA" id="ARBA00022771"/>
    </source>
</evidence>
<dbReference type="SUPFAM" id="SSF57716">
    <property type="entry name" value="Glucocorticoid receptor-like (DNA-binding domain)"/>
    <property type="match status" value="1"/>
</dbReference>
<dbReference type="SUPFAM" id="SSF46946">
    <property type="entry name" value="S13-like H2TH domain"/>
    <property type="match status" value="1"/>
</dbReference>
<keyword evidence="10 15" id="KW-0234">DNA repair</keyword>
<dbReference type="Pfam" id="PF06827">
    <property type="entry name" value="zf-FPG_IleRS"/>
    <property type="match status" value="1"/>
</dbReference>
<dbReference type="SMART" id="SM01232">
    <property type="entry name" value="H2TH"/>
    <property type="match status" value="1"/>
</dbReference>
<dbReference type="GO" id="GO:0003684">
    <property type="term" value="F:damaged DNA binding"/>
    <property type="evidence" value="ECO:0007669"/>
    <property type="project" value="InterPro"/>
</dbReference>
<protein>
    <recommendedName>
        <fullName evidence="15">Formamidopyrimidine-DNA glycosylase</fullName>
        <shortName evidence="15">Fapy-DNA glycosylase</shortName>
        <ecNumber evidence="15">3.2.2.23</ecNumber>
    </recommendedName>
    <alternativeName>
        <fullName evidence="15">DNA-(apurinic or apyrimidinic site) lyase MutM</fullName>
        <shortName evidence="15">AP lyase MutM</shortName>
        <ecNumber evidence="15">4.2.99.18</ecNumber>
    </alternativeName>
</protein>
<feature type="active site" description="Proton donor; for beta-elimination activity" evidence="15">
    <location>
        <position position="58"/>
    </location>
</feature>
<keyword evidence="13 15" id="KW-0326">Glycosidase</keyword>
<dbReference type="Gene3D" id="3.20.190.10">
    <property type="entry name" value="MutM-like, N-terminal"/>
    <property type="match status" value="1"/>
</dbReference>
<evidence type="ECO:0000256" key="4">
    <source>
        <dbReference type="ARBA" id="ARBA00022723"/>
    </source>
</evidence>
<dbReference type="EC" id="3.2.2.23" evidence="15"/>
<keyword evidence="6 15" id="KW-0863">Zinc-finger</keyword>
<dbReference type="GO" id="GO:0006284">
    <property type="term" value="P:base-excision repair"/>
    <property type="evidence" value="ECO:0007669"/>
    <property type="project" value="InterPro"/>
</dbReference>
<comment type="catalytic activity">
    <reaction evidence="1 15">
        <text>Hydrolysis of DNA containing ring-opened 7-methylguanine residues, releasing 2,6-diamino-4-hydroxy-5-(N-methyl)formamidopyrimidine.</text>
        <dbReference type="EC" id="3.2.2.23"/>
    </reaction>
</comment>
<dbReference type="SUPFAM" id="SSF81624">
    <property type="entry name" value="N-terminal domain of MutM-like DNA repair proteins"/>
    <property type="match status" value="1"/>
</dbReference>
<evidence type="ECO:0000259" key="16">
    <source>
        <dbReference type="PROSITE" id="PS51066"/>
    </source>
</evidence>
<keyword evidence="8 15" id="KW-0862">Zinc</keyword>
<dbReference type="PANTHER" id="PTHR22993">
    <property type="entry name" value="FORMAMIDOPYRIMIDINE-DNA GLYCOSYLASE"/>
    <property type="match status" value="1"/>
</dbReference>
<evidence type="ECO:0000256" key="12">
    <source>
        <dbReference type="ARBA" id="ARBA00023268"/>
    </source>
</evidence>
<evidence type="ECO:0000256" key="15">
    <source>
        <dbReference type="HAMAP-Rule" id="MF_00103"/>
    </source>
</evidence>
<proteinExistence type="inferred from homology"/>
<dbReference type="InterPro" id="IPR020629">
    <property type="entry name" value="FPG_Glyclase"/>
</dbReference>
<dbReference type="InterPro" id="IPR015886">
    <property type="entry name" value="H2TH_FPG"/>
</dbReference>
<comment type="catalytic activity">
    <reaction evidence="14 15">
        <text>2'-deoxyribonucleotide-(2'-deoxyribose 5'-phosphate)-2'-deoxyribonucleotide-DNA = a 3'-end 2'-deoxyribonucleotide-(2,3-dehydro-2,3-deoxyribose 5'-phosphate)-DNA + a 5'-end 5'-phospho-2'-deoxyribonucleoside-DNA + H(+)</text>
        <dbReference type="Rhea" id="RHEA:66592"/>
        <dbReference type="Rhea" id="RHEA-COMP:13180"/>
        <dbReference type="Rhea" id="RHEA-COMP:16897"/>
        <dbReference type="Rhea" id="RHEA-COMP:17067"/>
        <dbReference type="ChEBI" id="CHEBI:15378"/>
        <dbReference type="ChEBI" id="CHEBI:136412"/>
        <dbReference type="ChEBI" id="CHEBI:157695"/>
        <dbReference type="ChEBI" id="CHEBI:167181"/>
        <dbReference type="EC" id="4.2.99.18"/>
    </reaction>
</comment>
<evidence type="ECO:0000256" key="7">
    <source>
        <dbReference type="ARBA" id="ARBA00022801"/>
    </source>
</evidence>
<comment type="caution">
    <text evidence="18">The sequence shown here is derived from an EMBL/GenBank/DDBJ whole genome shotgun (WGS) entry which is preliminary data.</text>
</comment>
<sequence length="272" mass="30600">MPELPEVETVKRGIAPHLLTRRFEKTIVRDHRLRWPVDPNLDDLLRGKEVRSVERRAKYVLLRLDTGYLVIHLGMSGRLYFVSANTPVAKHDHLDFLLSDGQVLRYTDPRRFGAVIWIAGDDVSSHKLFASLGPEPLTPEFDAAYLFKRSRKRKVPIKSFLMDAHVVVGVGNIYANEALFMAGISPLREAGSISLARYTRLVAAVKQVLEYAITQGGTTLKDFVGGDGKPGYFKQELQVYGRGGEPCSTCERVLQEIRLAQRTTVFCKACQK</sequence>
<dbReference type="InterPro" id="IPR012319">
    <property type="entry name" value="FPG_cat"/>
</dbReference>
<dbReference type="InterPro" id="IPR035937">
    <property type="entry name" value="FPG_N"/>
</dbReference>
<keyword evidence="7 15" id="KW-0378">Hydrolase</keyword>
<dbReference type="SMART" id="SM00898">
    <property type="entry name" value="Fapy_DNA_glyco"/>
    <property type="match status" value="1"/>
</dbReference>
<evidence type="ECO:0000256" key="3">
    <source>
        <dbReference type="ARBA" id="ARBA00011245"/>
    </source>
</evidence>
<evidence type="ECO:0000256" key="5">
    <source>
        <dbReference type="ARBA" id="ARBA00022763"/>
    </source>
</evidence>
<dbReference type="GO" id="GO:0034039">
    <property type="term" value="F:8-oxo-7,8-dihydroguanine DNA N-glycosylase activity"/>
    <property type="evidence" value="ECO:0007669"/>
    <property type="project" value="TreeGrafter"/>
</dbReference>